<dbReference type="Proteomes" id="UP000034196">
    <property type="component" value="Unassembled WGS sequence"/>
</dbReference>
<dbReference type="InterPro" id="IPR046300">
    <property type="entry name" value="DUF6415"/>
</dbReference>
<sequence length="139" mass="15314">MTTPTWTHPRTAAPWAPPLIPDELRSVLAKLCRCQPFDGSAVRGDVKTALGTRPPSQKQADELQVRLPGHLRRLVCITVANAADPAETTAQLLLRARAVSTQDMSDNHGPAVDHLRRTARVVDELLTRLVELRCLREAV</sequence>
<dbReference type="EMBL" id="LAVA02000016">
    <property type="protein sequence ID" value="OIJ68338.1"/>
    <property type="molecule type" value="Genomic_DNA"/>
</dbReference>
<dbReference type="STRING" id="1428628.WN71_007910"/>
<reference evidence="1" key="1">
    <citation type="submission" date="2016-10" db="EMBL/GenBank/DDBJ databases">
        <title>Genome sequence of Streptomyces mangrovisoli MUSC 149.</title>
        <authorList>
            <person name="Lee L.-H."/>
            <person name="Ser H.-L."/>
        </authorList>
    </citation>
    <scope>NUCLEOTIDE SEQUENCE [LARGE SCALE GENOMIC DNA]</scope>
    <source>
        <strain evidence="1">MUSC 149</strain>
    </source>
</reference>
<dbReference type="Pfam" id="PF19979">
    <property type="entry name" value="DUF6415"/>
    <property type="match status" value="1"/>
</dbReference>
<accession>A0A1J4P2A8</accession>
<name>A0A1J4P2A8_9ACTN</name>
<gene>
    <name evidence="1" type="ORF">WN71_007910</name>
</gene>
<protein>
    <submittedName>
        <fullName evidence="1">Uncharacterized protein</fullName>
    </submittedName>
</protein>
<comment type="caution">
    <text evidence="1">The sequence shown here is derived from an EMBL/GenBank/DDBJ whole genome shotgun (WGS) entry which is preliminary data.</text>
</comment>
<proteinExistence type="predicted"/>
<dbReference type="AlphaFoldDB" id="A0A1J4P2A8"/>
<evidence type="ECO:0000313" key="2">
    <source>
        <dbReference type="Proteomes" id="UP000034196"/>
    </source>
</evidence>
<evidence type="ECO:0000313" key="1">
    <source>
        <dbReference type="EMBL" id="OIJ68338.1"/>
    </source>
</evidence>
<keyword evidence="2" id="KW-1185">Reference proteome</keyword>
<organism evidence="1 2">
    <name type="scientific">Streptomyces mangrovisoli</name>
    <dbReference type="NCBI Taxonomy" id="1428628"/>
    <lineage>
        <taxon>Bacteria</taxon>
        <taxon>Bacillati</taxon>
        <taxon>Actinomycetota</taxon>
        <taxon>Actinomycetes</taxon>
        <taxon>Kitasatosporales</taxon>
        <taxon>Streptomycetaceae</taxon>
        <taxon>Streptomyces</taxon>
    </lineage>
</organism>